<dbReference type="PANTHER" id="PTHR43157:SF31">
    <property type="entry name" value="PHOSPHATIDYLINOSITOL-GLYCAN BIOSYNTHESIS CLASS F PROTEIN"/>
    <property type="match status" value="1"/>
</dbReference>
<evidence type="ECO:0000313" key="2">
    <source>
        <dbReference type="EMBL" id="OTF69913.1"/>
    </source>
</evidence>
<name>A0A1Y3AQK8_EURMA</name>
<proteinExistence type="predicted"/>
<evidence type="ECO:0000256" key="1">
    <source>
        <dbReference type="ARBA" id="ARBA00023002"/>
    </source>
</evidence>
<reference evidence="2 3" key="1">
    <citation type="submission" date="2017-03" db="EMBL/GenBank/DDBJ databases">
        <title>Genome Survey of Euroglyphus maynei.</title>
        <authorList>
            <person name="Arlian L.G."/>
            <person name="Morgan M.S."/>
            <person name="Rider S.D."/>
        </authorList>
    </citation>
    <scope>NUCLEOTIDE SEQUENCE [LARGE SCALE GENOMIC DNA]</scope>
    <source>
        <strain evidence="2">Arlian Lab</strain>
        <tissue evidence="2">Whole body</tissue>
    </source>
</reference>
<dbReference type="SUPFAM" id="SSF51735">
    <property type="entry name" value="NAD(P)-binding Rossmann-fold domains"/>
    <property type="match status" value="1"/>
</dbReference>
<dbReference type="GO" id="GO:0016491">
    <property type="term" value="F:oxidoreductase activity"/>
    <property type="evidence" value="ECO:0007669"/>
    <property type="project" value="UniProtKB-KW"/>
</dbReference>
<evidence type="ECO:0000313" key="3">
    <source>
        <dbReference type="Proteomes" id="UP000194236"/>
    </source>
</evidence>
<sequence>MAYNDSKLCNILTALYLRNRLGKHNVTVLSCHPGNLVNTYLQRYWWPLRLLYFLVSPFTKSANQGASTVVFCSVTDEIQDIGGHYYFNNCQECEPSLKAQDLELANLLADKSNRMIDSAINFLSK</sequence>
<dbReference type="Proteomes" id="UP000194236">
    <property type="component" value="Unassembled WGS sequence"/>
</dbReference>
<comment type="caution">
    <text evidence="2">The sequence shown here is derived from an EMBL/GenBank/DDBJ whole genome shotgun (WGS) entry which is preliminary data.</text>
</comment>
<dbReference type="PANTHER" id="PTHR43157">
    <property type="entry name" value="PHOSPHATIDYLINOSITOL-GLYCAN BIOSYNTHESIS CLASS F PROTEIN-RELATED"/>
    <property type="match status" value="1"/>
</dbReference>
<organism evidence="2 3">
    <name type="scientific">Euroglyphus maynei</name>
    <name type="common">Mayne's house dust mite</name>
    <dbReference type="NCBI Taxonomy" id="6958"/>
    <lineage>
        <taxon>Eukaryota</taxon>
        <taxon>Metazoa</taxon>
        <taxon>Ecdysozoa</taxon>
        <taxon>Arthropoda</taxon>
        <taxon>Chelicerata</taxon>
        <taxon>Arachnida</taxon>
        <taxon>Acari</taxon>
        <taxon>Acariformes</taxon>
        <taxon>Sarcoptiformes</taxon>
        <taxon>Astigmata</taxon>
        <taxon>Psoroptidia</taxon>
        <taxon>Analgoidea</taxon>
        <taxon>Pyroglyphidae</taxon>
        <taxon>Pyroglyphinae</taxon>
        <taxon>Euroglyphus</taxon>
    </lineage>
</organism>
<protein>
    <submittedName>
        <fullName evidence="2">Short chain dehydrogenase-like protein</fullName>
    </submittedName>
</protein>
<accession>A0A1Y3AQK8</accession>
<dbReference type="InterPro" id="IPR036291">
    <property type="entry name" value="NAD(P)-bd_dom_sf"/>
</dbReference>
<dbReference type="EMBL" id="MUJZ01068156">
    <property type="protein sequence ID" value="OTF69913.1"/>
    <property type="molecule type" value="Genomic_DNA"/>
</dbReference>
<dbReference type="AlphaFoldDB" id="A0A1Y3AQK8"/>
<dbReference type="OrthoDB" id="9989144at2759"/>
<keyword evidence="1" id="KW-0560">Oxidoreductase</keyword>
<gene>
    <name evidence="2" type="ORF">BLA29_007799</name>
</gene>
<dbReference type="Gene3D" id="3.40.50.720">
    <property type="entry name" value="NAD(P)-binding Rossmann-like Domain"/>
    <property type="match status" value="1"/>
</dbReference>
<keyword evidence="3" id="KW-1185">Reference proteome</keyword>